<dbReference type="InterPro" id="IPR018247">
    <property type="entry name" value="EF_Hand_1_Ca_BS"/>
</dbReference>
<dbReference type="Gene3D" id="3.40.50.150">
    <property type="entry name" value="Vaccinia Virus protein VP39"/>
    <property type="match status" value="1"/>
</dbReference>
<dbReference type="AlphaFoldDB" id="A0A818W8B6"/>
<dbReference type="GO" id="GO:0005737">
    <property type="term" value="C:cytoplasm"/>
    <property type="evidence" value="ECO:0007669"/>
    <property type="project" value="TreeGrafter"/>
</dbReference>
<evidence type="ECO:0000256" key="1">
    <source>
        <dbReference type="ARBA" id="ARBA00011047"/>
    </source>
</evidence>
<evidence type="ECO:0000313" key="3">
    <source>
        <dbReference type="EMBL" id="CAF3720754.1"/>
    </source>
</evidence>
<proteinExistence type="inferred from homology"/>
<evidence type="ECO:0000256" key="2">
    <source>
        <dbReference type="SAM" id="MobiDB-lite"/>
    </source>
</evidence>
<gene>
    <name evidence="3" type="ORF">JBS370_LOCUS10777</name>
</gene>
<dbReference type="PANTHER" id="PTHR15323">
    <property type="entry name" value="D123 PROTEIN"/>
    <property type="match status" value="1"/>
</dbReference>
<name>A0A818W8B6_9BILA</name>
<comment type="similarity">
    <text evidence="1">Belongs to the CDC123 family.</text>
</comment>
<organism evidence="3 4">
    <name type="scientific">Rotaria sordida</name>
    <dbReference type="NCBI Taxonomy" id="392033"/>
    <lineage>
        <taxon>Eukaryota</taxon>
        <taxon>Metazoa</taxon>
        <taxon>Spiralia</taxon>
        <taxon>Gnathifera</taxon>
        <taxon>Rotifera</taxon>
        <taxon>Eurotatoria</taxon>
        <taxon>Bdelloidea</taxon>
        <taxon>Philodinida</taxon>
        <taxon>Philodinidae</taxon>
        <taxon>Rotaria</taxon>
    </lineage>
</organism>
<dbReference type="EMBL" id="CAJOBD010000798">
    <property type="protein sequence ID" value="CAF3720754.1"/>
    <property type="molecule type" value="Genomic_DNA"/>
</dbReference>
<sequence>MTADLPRVSVQDVLNCSFPVWYPTFEKHSFKSVILKLTDDVVQYLRSDKFYLPTGANEAMDEMRRLNTESSDDEDHWSDEDADNDTTNKISFPEFEQQIKNVLEQYDAVFPKLNWSSPKDARWMISDSRLKCMNLADIFLLLKSSDFITHDICEPFKFCYDDTDNLLSTIQYVLVLRKWSALQPSKEFRCFVKNHRIIAISQRDSENYYEFIEPVADQIITNIVEFFNTHIQNKFPSSDYVVDIYRKDSNKLYIIDFNPWGPMTDSLLFDWPDILTLSLQNNNEKPEFRYVSSQNGIKPNSYTQYAVPKDIADISRERDFNKLADVLSTCQTHFYETTAHSDFYTQYRPTYPPDVINRILNYLSLKYTICDDDLAIDIDCGTGQINKNNTRSNINYKVLISNDIPHVDSSLTLSISGHVVHWFDLPPFCCRYRDKKFHIPLSSIDFIRIFKCLNIFDDEYELDLSIDTFIF</sequence>
<evidence type="ECO:0000313" key="4">
    <source>
        <dbReference type="Proteomes" id="UP000663836"/>
    </source>
</evidence>
<accession>A0A818W8B6</accession>
<dbReference type="PANTHER" id="PTHR15323:SF6">
    <property type="entry name" value="CELL DIVISION CYCLE PROTEIN 123 HOMOLOG"/>
    <property type="match status" value="1"/>
</dbReference>
<protein>
    <recommendedName>
        <fullName evidence="5">Cell division cycle protein 123 homolog</fullName>
    </recommendedName>
</protein>
<dbReference type="Pfam" id="PF07065">
    <property type="entry name" value="D123"/>
    <property type="match status" value="1"/>
</dbReference>
<dbReference type="InterPro" id="IPR029063">
    <property type="entry name" value="SAM-dependent_MTases_sf"/>
</dbReference>
<comment type="caution">
    <text evidence="3">The sequence shown here is derived from an EMBL/GenBank/DDBJ whole genome shotgun (WGS) entry which is preliminary data.</text>
</comment>
<feature type="region of interest" description="Disordered" evidence="2">
    <location>
        <begin position="66"/>
        <end position="87"/>
    </location>
</feature>
<reference evidence="3" key="1">
    <citation type="submission" date="2021-02" db="EMBL/GenBank/DDBJ databases">
        <authorList>
            <person name="Nowell W R."/>
        </authorList>
    </citation>
    <scope>NUCLEOTIDE SEQUENCE</scope>
</reference>
<evidence type="ECO:0008006" key="5">
    <source>
        <dbReference type="Google" id="ProtNLM"/>
    </source>
</evidence>
<dbReference type="InterPro" id="IPR009772">
    <property type="entry name" value="CDC123"/>
</dbReference>
<dbReference type="Proteomes" id="UP000663836">
    <property type="component" value="Unassembled WGS sequence"/>
</dbReference>
<dbReference type="PROSITE" id="PS00018">
    <property type="entry name" value="EF_HAND_1"/>
    <property type="match status" value="1"/>
</dbReference>
<feature type="compositionally biased region" description="Acidic residues" evidence="2">
    <location>
        <begin position="70"/>
        <end position="84"/>
    </location>
</feature>